<protein>
    <submittedName>
        <fullName evidence="3">Putative autotransporter</fullName>
    </submittedName>
</protein>
<dbReference type="eggNOG" id="COG0671">
    <property type="taxonomic scope" value="Bacteria"/>
</dbReference>
<dbReference type="InterPro" id="IPR005546">
    <property type="entry name" value="Autotransporte_beta"/>
</dbReference>
<dbReference type="InterPro" id="IPR036938">
    <property type="entry name" value="PAP2/HPO_sf"/>
</dbReference>
<dbReference type="InterPro" id="IPR000326">
    <property type="entry name" value="PAP2/HPO"/>
</dbReference>
<dbReference type="EMBL" id="AP009384">
    <property type="protein sequence ID" value="BAF88094.1"/>
    <property type="molecule type" value="Genomic_DNA"/>
</dbReference>
<evidence type="ECO:0000313" key="3">
    <source>
        <dbReference type="EMBL" id="BAF88094.1"/>
    </source>
</evidence>
<dbReference type="SMART" id="SM00014">
    <property type="entry name" value="acidPPc"/>
    <property type="match status" value="1"/>
</dbReference>
<dbReference type="SUPFAM" id="SSF103515">
    <property type="entry name" value="Autotransporter"/>
    <property type="match status" value="1"/>
</dbReference>
<feature type="signal peptide" evidence="1">
    <location>
        <begin position="1"/>
        <end position="24"/>
    </location>
</feature>
<gene>
    <name evidence="3" type="ordered locus">AZC_2096</name>
</gene>
<reference evidence="3 4" key="5">
    <citation type="journal article" date="2010" name="Appl. Environ. Microbiol.">
        <title>phrR-like gene praR of Azorhizobium caulinodans ORS571 is essential for symbiosis with Sesbania rostrata and is involved in expression of reb genes.</title>
        <authorList>
            <person name="Akiba N."/>
            <person name="Aono T."/>
            <person name="Toyazaki H."/>
            <person name="Sato S."/>
            <person name="Oyaizu H."/>
        </authorList>
    </citation>
    <scope>NUCLEOTIDE SEQUENCE [LARGE SCALE GENOMIC DNA]</scope>
    <source>
        <strain evidence="4">ATCC 43989 / DSM 5975 / JCM 20966 / LMG 6465 / NBRC 14845 / NCIMB 13405 / ORS 571</strain>
    </source>
</reference>
<organism evidence="3 4">
    <name type="scientific">Azorhizobium caulinodans (strain ATCC 43989 / DSM 5975 / JCM 20966 / LMG 6465 / NBRC 14845 / NCIMB 13405 / ORS 571)</name>
    <dbReference type="NCBI Taxonomy" id="438753"/>
    <lineage>
        <taxon>Bacteria</taxon>
        <taxon>Pseudomonadati</taxon>
        <taxon>Pseudomonadota</taxon>
        <taxon>Alphaproteobacteria</taxon>
        <taxon>Hyphomicrobiales</taxon>
        <taxon>Xanthobacteraceae</taxon>
        <taxon>Azorhizobium</taxon>
    </lineage>
</organism>
<reference evidence="3 4" key="4">
    <citation type="journal article" date="2009" name="Appl. Environ. Microbiol.">
        <title>Comparative genome-wide transcriptional profiling of Azorhizobium caulinodans ORS571 grown under free-living and symbiotic conditions.</title>
        <authorList>
            <person name="Tsukada S."/>
            <person name="Aono T."/>
            <person name="Akiba N."/>
            <person name="Lee KB."/>
            <person name="Liu CT."/>
            <person name="Toyazaki H."/>
            <person name="Oyaizu H."/>
        </authorList>
    </citation>
    <scope>NUCLEOTIDE SEQUENCE [LARGE SCALE GENOMIC DNA]</scope>
    <source>
        <strain evidence="4">ATCC 43989 / DSM 5975 / JCM 20966 / LMG 6465 / NBRC 14845 / NCIMB 13405 / ORS 571</strain>
    </source>
</reference>
<dbReference type="KEGG" id="azc:AZC_2096"/>
<dbReference type="PRINTS" id="PR00483">
    <property type="entry name" value="BACPHPHTASE"/>
</dbReference>
<dbReference type="RefSeq" id="WP_012170623.1">
    <property type="nucleotide sequence ID" value="NC_009937.1"/>
</dbReference>
<dbReference type="SMART" id="SM00869">
    <property type="entry name" value="Autotransporter"/>
    <property type="match status" value="1"/>
</dbReference>
<dbReference type="STRING" id="438753.AZC_2096"/>
<name>A8I798_AZOC5</name>
<evidence type="ECO:0000256" key="1">
    <source>
        <dbReference type="SAM" id="SignalP"/>
    </source>
</evidence>
<dbReference type="GO" id="GO:0030288">
    <property type="term" value="C:outer membrane-bounded periplasmic space"/>
    <property type="evidence" value="ECO:0007669"/>
    <property type="project" value="InterPro"/>
</dbReference>
<sequence length="1024" mass="103258">MRNLASVSTLAILVASVSSGTALAQTANISGSSATILNLLSPFLSLNATAVGQQTLTSNLNQVVVLNNGANTARQSLAVSDKNLLGSVSNNLSSVGLGTYGVAANLAGGLPAQTPINGITPQQPVGGYGSVLGPIYQTGVAGGTGGALGSVVTLLGTAYSYTGSDLGVAKNYFANGAATNPSTTPANYVPVPAVAPAGFSVPTYNGLPNTTDSVYDLAYGVKSTQPGQDVYGSSRPVQVAPGRINQFDPTSLNGIATNPSFPSGHTTYAFTDSILLGMLAPQLYQSMMVRAAEYGDSRIVLGVHYPLDIIGGRALASYDLAQALSNPAYLNNAAMTGSALNMPSLFTAAYAQMQGYLSAQCGASVAACATSAANTANDPYVPSAANQAFYQSRLTYGLPTLSYDQAPREQAPAGAADASILLATVYGGSTSAAQTLAPNGGIYGNLATGTINQILVNTEGQALAAFYGTTLSYWTRIDFYSAVGYFDNVTGTLKMATSDRLTRDVTVGNTGALYANGTITGAVTVGSGGLLGGNGTVGGFTAQRGGTIAPGNSIGTLNVAGNATFQQGSTYQVEINSAGQSDRVAATGAIAVNGANLQVIAASGIYSPTTTYSIFTAGGGVSGSFANASSNFLFLSPSLTFSGTGGTMQLQRNGVAFASQAITANETATAAGLDQAGWSNPVYALLASSQTGAVLAPGFDALSGEAYASANTVMQQQSIFLRDAVGSRLRQATGTAPGGPATAALAPGLTPTLWLQGFGSWGNNSGNLNTASVSSDIGGVFAGADVAVSDNWRVGLVGGYSQSTFQVDARNSSGSIDNYDLGLYAGGQYGAIGLRGGLTYTWHDGSMSRSVVFPGYVGGNSASFNAGTTQLFGEVSYDVALAPAVISPYAGLAYVHLSTDGYTENGSTSALAGNTSNEDTLFSTLGARLRADLTLAPGAVVTPTATVAWLHAFGDVSPTATQTFAGALVPFQVTGTPLARDAALLGAGLDYRVTTNTLLSVNYTGQYSGTATANGLNGALTVKF</sequence>
<reference evidence="4" key="2">
    <citation type="submission" date="2007-04" db="EMBL/GenBank/DDBJ databases">
        <title>Complete genome sequence of the nitrogen-fixing bacterium Azorhizobium caulinodans ORS571.</title>
        <authorList>
            <person name="Lee K.B."/>
            <person name="Backer P.D."/>
            <person name="Aono T."/>
            <person name="Liu C.T."/>
            <person name="Suzuki S."/>
            <person name="Suzuki T."/>
            <person name="Kaneko T."/>
            <person name="Yamada M."/>
            <person name="Tabata S."/>
            <person name="Kupfer D.M."/>
            <person name="Najar F.Z."/>
            <person name="Wiley G.B."/>
            <person name="Roe B."/>
            <person name="Binnewies T."/>
            <person name="Ussery D."/>
            <person name="Vereecke D."/>
            <person name="Gevers D."/>
            <person name="Holsters M."/>
            <person name="Oyaizu H."/>
        </authorList>
    </citation>
    <scope>NUCLEOTIDE SEQUENCE [LARGE SCALE GENOMIC DNA]</scope>
    <source>
        <strain evidence="4">ATCC 43989 / DSM 5975 / JCM 20966 / LMG 6465 / NBRC 14845 / NCIMB 13405 / ORS 571</strain>
    </source>
</reference>
<dbReference type="GO" id="GO:0019867">
    <property type="term" value="C:outer membrane"/>
    <property type="evidence" value="ECO:0007669"/>
    <property type="project" value="InterPro"/>
</dbReference>
<dbReference type="GO" id="GO:0003993">
    <property type="term" value="F:acid phosphatase activity"/>
    <property type="evidence" value="ECO:0007669"/>
    <property type="project" value="InterPro"/>
</dbReference>
<dbReference type="InterPro" id="IPR001011">
    <property type="entry name" value="Acid_Pase_classA_bac"/>
</dbReference>
<proteinExistence type="predicted"/>
<feature type="chain" id="PRO_5002724198" evidence="1">
    <location>
        <begin position="25"/>
        <end position="1024"/>
    </location>
</feature>
<reference evidence="3 4" key="3">
    <citation type="journal article" date="2008" name="BMC Genomics">
        <title>The genome of the versatile nitrogen fixer Azorhizobium caulinodans ORS571.</title>
        <authorList>
            <person name="Lee KB."/>
            <person name="Backer P.D."/>
            <person name="Aono T."/>
            <person name="Liu CT."/>
            <person name="Suzuki S."/>
            <person name="Suzuki T."/>
            <person name="Kaneko T."/>
            <person name="Yamada M."/>
            <person name="Tabata S."/>
            <person name="Kupfer D.M."/>
            <person name="Najar F.Z."/>
            <person name="Wiley G.B."/>
            <person name="Roe B."/>
            <person name="Binnewies T.T."/>
            <person name="Ussery D.W."/>
            <person name="D'Haeze W."/>
            <person name="Herder J.D."/>
            <person name="Gevers D."/>
            <person name="Vereecke D."/>
            <person name="Holsters M."/>
            <person name="Oyaizu H."/>
        </authorList>
    </citation>
    <scope>NUCLEOTIDE SEQUENCE [LARGE SCALE GENOMIC DNA]</scope>
    <source>
        <strain evidence="4">ATCC 43989 / DSM 5975 / JCM 20966 / LMG 6465 / NBRC 14845 / NCIMB 13405 / ORS 571</strain>
    </source>
</reference>
<feature type="domain" description="Autotransporter" evidence="2">
    <location>
        <begin position="746"/>
        <end position="1024"/>
    </location>
</feature>
<reference evidence="3 4" key="1">
    <citation type="journal article" date="2007" name="Appl. Environ. Microbiol.">
        <title>Rhizobial factors required for stem nodule maturation and maintenance in Sesbania rostrata-Azorhizobium caulinodans ORS571 symbiosis.</title>
        <authorList>
            <person name="Suzuki S."/>
            <person name="Aono T."/>
            <person name="Lee KB."/>
            <person name="Suzuki T."/>
            <person name="Liu CT."/>
            <person name="Miwa H."/>
            <person name="Wakao S."/>
            <person name="Iki T."/>
            <person name="Oyaizu H."/>
        </authorList>
    </citation>
    <scope>NUCLEOTIDE SEQUENCE [LARGE SCALE GENOMIC DNA]</scope>
    <source>
        <strain evidence="4">ATCC 43989 / DSM 5975 / JCM 20966 / LMG 6465 / NBRC 14845 / NCIMB 13405 / ORS 571</strain>
    </source>
</reference>
<dbReference type="Pfam" id="PF01569">
    <property type="entry name" value="PAP2"/>
    <property type="match status" value="1"/>
</dbReference>
<dbReference type="Pfam" id="PF03797">
    <property type="entry name" value="Autotransporter"/>
    <property type="match status" value="1"/>
</dbReference>
<dbReference type="Gene3D" id="1.20.144.10">
    <property type="entry name" value="Phosphatidic acid phosphatase type 2/haloperoxidase"/>
    <property type="match status" value="1"/>
</dbReference>
<evidence type="ECO:0000259" key="2">
    <source>
        <dbReference type="PROSITE" id="PS51208"/>
    </source>
</evidence>
<dbReference type="SUPFAM" id="SSF48317">
    <property type="entry name" value="Acid phosphatase/Vanadium-dependent haloperoxidase"/>
    <property type="match status" value="1"/>
</dbReference>
<keyword evidence="4" id="KW-1185">Reference proteome</keyword>
<dbReference type="Proteomes" id="UP000000270">
    <property type="component" value="Chromosome"/>
</dbReference>
<dbReference type="HOGENOM" id="CLU_296110_0_0_5"/>
<keyword evidence="1" id="KW-0732">Signal</keyword>
<accession>A8I798</accession>
<dbReference type="AlphaFoldDB" id="A8I798"/>
<dbReference type="Gene3D" id="2.40.128.130">
    <property type="entry name" value="Autotransporter beta-domain"/>
    <property type="match status" value="1"/>
</dbReference>
<dbReference type="InterPro" id="IPR036709">
    <property type="entry name" value="Autotransporte_beta_dom_sf"/>
</dbReference>
<dbReference type="PROSITE" id="PS51208">
    <property type="entry name" value="AUTOTRANSPORTER"/>
    <property type="match status" value="1"/>
</dbReference>
<evidence type="ECO:0000313" key="4">
    <source>
        <dbReference type="Proteomes" id="UP000000270"/>
    </source>
</evidence>
<reference evidence="3 4" key="6">
    <citation type="journal article" date="2011" name="Appl. Environ. Microbiol.">
        <title>Involvement of the azorhizobial chromosome partition gene (parA) in the onset of bacteroid differentiation during Sesbania rostrata stem nodule development.</title>
        <authorList>
            <person name="Liu CT."/>
            <person name="Lee KB."/>
            <person name="Wang YS."/>
            <person name="Peng MH."/>
            <person name="Lee KT."/>
            <person name="Suzuki S."/>
            <person name="Suzuki T."/>
            <person name="Oyaizu H."/>
        </authorList>
    </citation>
    <scope>NUCLEOTIDE SEQUENCE [LARGE SCALE GENOMIC DNA]</scope>
    <source>
        <strain evidence="4">ATCC 43989 / DSM 5975 / JCM 20966 / LMG 6465 / NBRC 14845 / NCIMB 13405 / ORS 571</strain>
    </source>
</reference>
<dbReference type="NCBIfam" id="TIGR01414">
    <property type="entry name" value="autotrans_barl"/>
    <property type="match status" value="1"/>
</dbReference>
<dbReference type="eggNOG" id="COG4625">
    <property type="taxonomic scope" value="Bacteria"/>
</dbReference>
<dbReference type="InterPro" id="IPR006315">
    <property type="entry name" value="OM_autotransptr_brl_dom"/>
</dbReference>